<feature type="domain" description="Outer membrane protein assembly factor BamE" evidence="3">
    <location>
        <begin position="93"/>
        <end position="154"/>
    </location>
</feature>
<evidence type="ECO:0000256" key="2">
    <source>
        <dbReference type="ARBA" id="ARBA00023136"/>
    </source>
</evidence>
<dbReference type="Proteomes" id="UP001225596">
    <property type="component" value="Unassembled WGS sequence"/>
</dbReference>
<dbReference type="Pfam" id="PF04355">
    <property type="entry name" value="BamE"/>
    <property type="match status" value="1"/>
</dbReference>
<evidence type="ECO:0000259" key="3">
    <source>
        <dbReference type="Pfam" id="PF04355"/>
    </source>
</evidence>
<dbReference type="PROSITE" id="PS51257">
    <property type="entry name" value="PROKAR_LIPOPROTEIN"/>
    <property type="match status" value="1"/>
</dbReference>
<gene>
    <name evidence="4" type="primary">bamE</name>
    <name evidence="4" type="ORF">Q8A64_07770</name>
</gene>
<reference evidence="4 5" key="1">
    <citation type="submission" date="2023-08" db="EMBL/GenBank/DDBJ databases">
        <title>Oxalobacteraceae gen .nov., isolated from river sludge outside the plant.</title>
        <authorList>
            <person name="Zhao S.Y."/>
        </authorList>
    </citation>
    <scope>NUCLEOTIDE SEQUENCE [LARGE SCALE GENOMIC DNA]</scope>
    <source>
        <strain evidence="4 5">R-40</strain>
    </source>
</reference>
<dbReference type="RefSeq" id="WP_338436232.1">
    <property type="nucleotide sequence ID" value="NZ_JAUYVH010000003.1"/>
</dbReference>
<comment type="caution">
    <text evidence="4">The sequence shown here is derived from an EMBL/GenBank/DDBJ whole genome shotgun (WGS) entry which is preliminary data.</text>
</comment>
<name>A0ABU1BMT1_9BURK</name>
<dbReference type="InterPro" id="IPR007450">
    <property type="entry name" value="BamE_dom"/>
</dbReference>
<proteinExistence type="predicted"/>
<keyword evidence="2" id="KW-0472">Membrane</keyword>
<dbReference type="EMBL" id="JAUYVH010000003">
    <property type="protein sequence ID" value="MDQ9170308.1"/>
    <property type="molecule type" value="Genomic_DNA"/>
</dbReference>
<evidence type="ECO:0000313" key="4">
    <source>
        <dbReference type="EMBL" id="MDQ9170308.1"/>
    </source>
</evidence>
<organism evidence="4 5">
    <name type="scientific">Keguizhuia sedimenti</name>
    <dbReference type="NCBI Taxonomy" id="3064264"/>
    <lineage>
        <taxon>Bacteria</taxon>
        <taxon>Pseudomonadati</taxon>
        <taxon>Pseudomonadota</taxon>
        <taxon>Betaproteobacteria</taxon>
        <taxon>Burkholderiales</taxon>
        <taxon>Oxalobacteraceae</taxon>
        <taxon>Keguizhuia</taxon>
    </lineage>
</organism>
<keyword evidence="1" id="KW-0732">Signal</keyword>
<accession>A0ABU1BMT1</accession>
<dbReference type="InterPro" id="IPR037873">
    <property type="entry name" value="BamE-like"/>
</dbReference>
<sequence length="170" mass="19705">MKQLIVGIFALFGILMLVACDEQGRPVEEFGLEKLAKGISTESDVRMVMGQPGTVWDAEDGSRSLEYPKGPEGHRTWFFDIGKDGKLKDYRQVLTEEYFEKIKPGMSMDAVRRMMGKPRSAVQYKLKNEEVWEWLYLERPGVPRIFNVHFDLKTNLVTRTFSFDPEQYRG</sequence>
<evidence type="ECO:0000313" key="5">
    <source>
        <dbReference type="Proteomes" id="UP001225596"/>
    </source>
</evidence>
<evidence type="ECO:0000256" key="1">
    <source>
        <dbReference type="ARBA" id="ARBA00022729"/>
    </source>
</evidence>
<keyword evidence="5" id="KW-1185">Reference proteome</keyword>
<protein>
    <submittedName>
        <fullName evidence="4">Outer membrane protein assembly factor BamE</fullName>
    </submittedName>
</protein>
<dbReference type="Gene3D" id="3.30.1450.10">
    <property type="match status" value="1"/>
</dbReference>